<proteinExistence type="predicted"/>
<protein>
    <submittedName>
        <fullName evidence="4">Dienelactone hydrolase</fullName>
    </submittedName>
</protein>
<evidence type="ECO:0000259" key="3">
    <source>
        <dbReference type="Pfam" id="PF01738"/>
    </source>
</evidence>
<accession>A0A5N3P5X3</accession>
<feature type="chain" id="PRO_5024394196" evidence="2">
    <location>
        <begin position="26"/>
        <end position="336"/>
    </location>
</feature>
<name>A0A5N3P5X3_9HYPH</name>
<dbReference type="GO" id="GO:0052689">
    <property type="term" value="F:carboxylic ester hydrolase activity"/>
    <property type="evidence" value="ECO:0007669"/>
    <property type="project" value="UniProtKB-ARBA"/>
</dbReference>
<dbReference type="Gene3D" id="3.40.50.1820">
    <property type="entry name" value="alpha/beta hydrolase"/>
    <property type="match status" value="1"/>
</dbReference>
<dbReference type="Proteomes" id="UP000325684">
    <property type="component" value="Unassembled WGS sequence"/>
</dbReference>
<feature type="domain" description="Dienelactone hydrolase" evidence="3">
    <location>
        <begin position="63"/>
        <end position="254"/>
    </location>
</feature>
<reference evidence="4 5" key="1">
    <citation type="journal article" date="2019" name="Microorganisms">
        <title>Genome Insights into the Novel Species Microvirga brassicacearum, a Rapeseed Endophyte with Biotechnological Potential.</title>
        <authorList>
            <person name="Jimenez-Gomez A."/>
            <person name="Saati-Santamaria Z."/>
            <person name="Igual J.M."/>
            <person name="Rivas R."/>
            <person name="Mateos P.F."/>
            <person name="Garcia-Fraile P."/>
        </authorList>
    </citation>
    <scope>NUCLEOTIDE SEQUENCE [LARGE SCALE GENOMIC DNA]</scope>
    <source>
        <strain evidence="4 5">CDVBN77</strain>
    </source>
</reference>
<evidence type="ECO:0000256" key="1">
    <source>
        <dbReference type="ARBA" id="ARBA00022801"/>
    </source>
</evidence>
<dbReference type="InterPro" id="IPR029058">
    <property type="entry name" value="AB_hydrolase_fold"/>
</dbReference>
<keyword evidence="5" id="KW-1185">Reference proteome</keyword>
<dbReference type="OrthoDB" id="3647650at2"/>
<keyword evidence="1 4" id="KW-0378">Hydrolase</keyword>
<evidence type="ECO:0000256" key="2">
    <source>
        <dbReference type="SAM" id="SignalP"/>
    </source>
</evidence>
<comment type="caution">
    <text evidence="4">The sequence shown here is derived from an EMBL/GenBank/DDBJ whole genome shotgun (WGS) entry which is preliminary data.</text>
</comment>
<organism evidence="4 5">
    <name type="scientific">Microvirga brassicacearum</name>
    <dbReference type="NCBI Taxonomy" id="2580413"/>
    <lineage>
        <taxon>Bacteria</taxon>
        <taxon>Pseudomonadati</taxon>
        <taxon>Pseudomonadota</taxon>
        <taxon>Alphaproteobacteria</taxon>
        <taxon>Hyphomicrobiales</taxon>
        <taxon>Methylobacteriaceae</taxon>
        <taxon>Microvirga</taxon>
    </lineage>
</organism>
<evidence type="ECO:0000313" key="5">
    <source>
        <dbReference type="Proteomes" id="UP000325684"/>
    </source>
</evidence>
<dbReference type="PANTHER" id="PTHR22946">
    <property type="entry name" value="DIENELACTONE HYDROLASE DOMAIN-CONTAINING PROTEIN-RELATED"/>
    <property type="match status" value="1"/>
</dbReference>
<keyword evidence="2" id="KW-0732">Signal</keyword>
<feature type="signal peptide" evidence="2">
    <location>
        <begin position="1"/>
        <end position="25"/>
    </location>
</feature>
<dbReference type="PANTHER" id="PTHR22946:SF9">
    <property type="entry name" value="POLYKETIDE TRANSFERASE AF380"/>
    <property type="match status" value="1"/>
</dbReference>
<sequence length="336" mass="36532">MRCQHALQTLLILIGLGVSSQTAPADPLRDLRAGQRGQILFQSLTPTGPTELMARQSPEATIAGVLTFPENSQATSPAMIIMHGSGGIIPGREGAWAERLNRMGVATFVVDSFTPRGFSATGDDQSRLPLAASIADALSALQLLATHPGIDPNRIGIMGFSKGGQLALYTTLEPFRRAVIRDDVHFALHIAFYASCSIPYLAEQTTKAPILFLLGREDDFTPADHCRRYAAFFEQKGSPIEFHVLDGAHHGFDLPTPLKFLPRAQTARNCGLDIILEPEVTAQRWDTGTLIAPMEIKPYLRTCMQRGASYGGNTEALAVAIDQVSKSILRYLKPDH</sequence>
<dbReference type="InterPro" id="IPR002925">
    <property type="entry name" value="Dienelactn_hydro"/>
</dbReference>
<dbReference type="EMBL" id="VCMV01000042">
    <property type="protein sequence ID" value="KAB0265119.1"/>
    <property type="molecule type" value="Genomic_DNA"/>
</dbReference>
<dbReference type="Pfam" id="PF01738">
    <property type="entry name" value="DLH"/>
    <property type="match status" value="1"/>
</dbReference>
<gene>
    <name evidence="4" type="ORF">FEZ63_19945</name>
</gene>
<dbReference type="AlphaFoldDB" id="A0A5N3P5X3"/>
<dbReference type="InterPro" id="IPR050261">
    <property type="entry name" value="FrsA_esterase"/>
</dbReference>
<evidence type="ECO:0000313" key="4">
    <source>
        <dbReference type="EMBL" id="KAB0265119.1"/>
    </source>
</evidence>
<dbReference type="SUPFAM" id="SSF53474">
    <property type="entry name" value="alpha/beta-Hydrolases"/>
    <property type="match status" value="1"/>
</dbReference>